<accession>A0A1G9RWS3</accession>
<dbReference type="AlphaFoldDB" id="A0A1G9RWS3"/>
<sequence length="187" mass="21385">MSKGKELAKIMRKSYEVVIGKREDGFIVTDKQILVKMDGDQFREFFSKYNSYKSTVDIPFEFEGLISSAKDRPFTEANMNLDIIFNQLSEADKEVEFTDYAKLLDSGITARVYKAGEELGLIKEKYKFLFEMGDEYRTEGRKNSIFILNEGEIRAVLMPINNGDSSVREELKSLLGLKSDKKLAQTA</sequence>
<dbReference type="EMBL" id="FNGO01000024">
    <property type="protein sequence ID" value="SDM26935.1"/>
    <property type="molecule type" value="Genomic_DNA"/>
</dbReference>
<evidence type="ECO:0000313" key="1">
    <source>
        <dbReference type="EMBL" id="SDM26935.1"/>
    </source>
</evidence>
<organism evidence="1 2">
    <name type="scientific">Halarsenatibacter silvermanii</name>
    <dbReference type="NCBI Taxonomy" id="321763"/>
    <lineage>
        <taxon>Bacteria</taxon>
        <taxon>Bacillati</taxon>
        <taxon>Bacillota</taxon>
        <taxon>Clostridia</taxon>
        <taxon>Halanaerobiales</taxon>
        <taxon>Halarsenatibacteraceae</taxon>
        <taxon>Halarsenatibacter</taxon>
    </lineage>
</organism>
<evidence type="ECO:0000313" key="2">
    <source>
        <dbReference type="Proteomes" id="UP000199476"/>
    </source>
</evidence>
<gene>
    <name evidence="1" type="ORF">SAMN04488692_12413</name>
</gene>
<proteinExistence type="predicted"/>
<dbReference type="RefSeq" id="WP_089761580.1">
    <property type="nucleotide sequence ID" value="NZ_FNGO01000024.1"/>
</dbReference>
<dbReference type="STRING" id="321763.SAMN04488692_12413"/>
<dbReference type="Proteomes" id="UP000199476">
    <property type="component" value="Unassembled WGS sequence"/>
</dbReference>
<keyword evidence="2" id="KW-1185">Reference proteome</keyword>
<protein>
    <submittedName>
        <fullName evidence="1">Uncharacterized protein</fullName>
    </submittedName>
</protein>
<name>A0A1G9RWS3_9FIRM</name>
<reference evidence="1 2" key="1">
    <citation type="submission" date="2016-10" db="EMBL/GenBank/DDBJ databases">
        <authorList>
            <person name="de Groot N.N."/>
        </authorList>
    </citation>
    <scope>NUCLEOTIDE SEQUENCE [LARGE SCALE GENOMIC DNA]</scope>
    <source>
        <strain evidence="1 2">SLAS-1</strain>
    </source>
</reference>
<dbReference type="OrthoDB" id="2112076at2"/>